<dbReference type="Pfam" id="PF01610">
    <property type="entry name" value="DDE_Tnp_ISL3"/>
    <property type="match status" value="1"/>
</dbReference>
<feature type="compositionally biased region" description="Basic and acidic residues" evidence="1">
    <location>
        <begin position="51"/>
        <end position="62"/>
    </location>
</feature>
<protein>
    <submittedName>
        <fullName evidence="3">Transposase</fullName>
    </submittedName>
</protein>
<dbReference type="InterPro" id="IPR002560">
    <property type="entry name" value="Transposase_DDE"/>
</dbReference>
<sequence length="267" mass="30106">MFDRFHLVRNLNENVIGEARKDLRREPVEAGDQEGARRLKHMKYLLMASRPTREQWERRETGPRGPSEKQASLFCGEAGPRWQAGPESAVRHRELVASNELLFAADPVKDTLSLAYESHDPRQMRELIEHAAGICHGTGGRHFAWSARPLESHMDGICAHALHPVTSGKVEGTNNMIKTLRRKHHGLPDDEYLFLKIMDASRKKQRWQPPSTPLNAQKSAKNLNSSAVPLPRRRSRFRAYATGRSHARCAARAPACAAPESRPHRSG</sequence>
<feature type="compositionally biased region" description="Polar residues" evidence="1">
    <location>
        <begin position="213"/>
        <end position="227"/>
    </location>
</feature>
<dbReference type="EMBL" id="PJEG01000001">
    <property type="protein sequence ID" value="PKD15699.1"/>
    <property type="molecule type" value="Genomic_DNA"/>
</dbReference>
<proteinExistence type="predicted"/>
<evidence type="ECO:0000259" key="2">
    <source>
        <dbReference type="Pfam" id="PF01610"/>
    </source>
</evidence>
<reference evidence="3 4" key="1">
    <citation type="submission" date="2017-12" db="EMBL/GenBank/DDBJ databases">
        <title>Bifidobacterium longum APC/DPC strains.</title>
        <authorList>
            <person name="Arboleya S."/>
        </authorList>
    </citation>
    <scope>NUCLEOTIDE SEQUENCE [LARGE SCALE GENOMIC DNA]</scope>
    <source>
        <strain evidence="3 4">APC1461</strain>
    </source>
</reference>
<evidence type="ECO:0000313" key="3">
    <source>
        <dbReference type="EMBL" id="PKD15699.1"/>
    </source>
</evidence>
<gene>
    <name evidence="3" type="ORF">APC1461_0017</name>
</gene>
<dbReference type="AlphaFoldDB" id="A0A2N0TLU3"/>
<feature type="region of interest" description="Disordered" evidence="1">
    <location>
        <begin position="50"/>
        <end position="72"/>
    </location>
</feature>
<dbReference type="Proteomes" id="UP000232928">
    <property type="component" value="Unassembled WGS sequence"/>
</dbReference>
<feature type="domain" description="Transposase IS204/IS1001/IS1096/IS1165 DDE" evidence="2">
    <location>
        <begin position="2"/>
        <end position="197"/>
    </location>
</feature>
<feature type="region of interest" description="Disordered" evidence="1">
    <location>
        <begin position="204"/>
        <end position="233"/>
    </location>
</feature>
<name>A0A2N0TLU3_BIFLN</name>
<comment type="caution">
    <text evidence="3">The sequence shown here is derived from an EMBL/GenBank/DDBJ whole genome shotgun (WGS) entry which is preliminary data.</text>
</comment>
<evidence type="ECO:0000313" key="4">
    <source>
        <dbReference type="Proteomes" id="UP000232928"/>
    </source>
</evidence>
<accession>A0A2N0TLU3</accession>
<evidence type="ECO:0000256" key="1">
    <source>
        <dbReference type="SAM" id="MobiDB-lite"/>
    </source>
</evidence>
<organism evidence="3 4">
    <name type="scientific">Bifidobacterium longum</name>
    <dbReference type="NCBI Taxonomy" id="216816"/>
    <lineage>
        <taxon>Bacteria</taxon>
        <taxon>Bacillati</taxon>
        <taxon>Actinomycetota</taxon>
        <taxon>Actinomycetes</taxon>
        <taxon>Bifidobacteriales</taxon>
        <taxon>Bifidobacteriaceae</taxon>
        <taxon>Bifidobacterium</taxon>
    </lineage>
</organism>